<dbReference type="InterPro" id="IPR036236">
    <property type="entry name" value="Znf_C2H2_sf"/>
</dbReference>
<dbReference type="GO" id="GO:0000978">
    <property type="term" value="F:RNA polymerase II cis-regulatory region sequence-specific DNA binding"/>
    <property type="evidence" value="ECO:0007669"/>
    <property type="project" value="TreeGrafter"/>
</dbReference>
<dbReference type="PANTHER" id="PTHR24388:SF54">
    <property type="entry name" value="PROTEIN ESCARGOT"/>
    <property type="match status" value="1"/>
</dbReference>
<evidence type="ECO:0000256" key="4">
    <source>
        <dbReference type="ARBA" id="ARBA00022771"/>
    </source>
</evidence>
<keyword evidence="2" id="KW-0479">Metal-binding</keyword>
<proteinExistence type="predicted"/>
<evidence type="ECO:0000256" key="2">
    <source>
        <dbReference type="ARBA" id="ARBA00022723"/>
    </source>
</evidence>
<keyword evidence="5" id="KW-0862">Zinc</keyword>
<evidence type="ECO:0000313" key="10">
    <source>
        <dbReference type="Proteomes" id="UP000515135"/>
    </source>
</evidence>
<feature type="domain" description="C2H2-type" evidence="9">
    <location>
        <begin position="62"/>
        <end position="89"/>
    </location>
</feature>
<comment type="subcellular location">
    <subcellularLocation>
        <location evidence="1">Nucleus</location>
    </subcellularLocation>
</comment>
<accession>A0A6P4YV90</accession>
<dbReference type="Proteomes" id="UP000515135">
    <property type="component" value="Unplaced"/>
</dbReference>
<feature type="region of interest" description="Disordered" evidence="8">
    <location>
        <begin position="107"/>
        <end position="160"/>
    </location>
</feature>
<dbReference type="Pfam" id="PF00096">
    <property type="entry name" value="zf-C2H2"/>
    <property type="match status" value="2"/>
</dbReference>
<dbReference type="RefSeq" id="XP_019633285.1">
    <property type="nucleotide sequence ID" value="XM_019777726.1"/>
</dbReference>
<reference evidence="11" key="1">
    <citation type="submission" date="2025-08" db="UniProtKB">
        <authorList>
            <consortium name="RefSeq"/>
        </authorList>
    </citation>
    <scope>IDENTIFICATION</scope>
    <source>
        <tissue evidence="11">Gonad</tissue>
    </source>
</reference>
<sequence>MVFKCDQCRKEFKHRQSFNRHKKVAHTASPSHLCETCDQNFTRLPDLKRHQQQKHASTAPQHECDFCKRKFARADKLREHKRIHGKHPTNLISNTFNTFGELQQHDNEMCPENAPSTSRGHKRRLSANADEVSSKRPRNVQPLPTNESFPVQEDPLDKPQDLGLDPAVEQIYRQKWSKIRTHFERKAVYARYNFRLNSINVDDMTDKVWAIFRDQKTAFKINLSYGFVLRNNEGELRYYYPCENNHTFLEKPVIVDDEENLQKFLDQIADKDVLEDCRQHRPDSKWIVHDIPHVEFYVSKLGNHPIGAPMNLPAYLVNNKAIVTLQSGTNGPFDDDLCFFRCLAAHNGKNPKQLERPTKILLKQYMEARDMAEKDFCGVSLEDLADIEKLFQVNVYVYSLRPNDEEDEKNDTPFAELVRRPLTRYKNTMYLNLYEDHFSYIRDFKK</sequence>
<evidence type="ECO:0000256" key="8">
    <source>
        <dbReference type="SAM" id="MobiDB-lite"/>
    </source>
</evidence>
<dbReference type="KEGG" id="bbel:109476723"/>
<keyword evidence="4 7" id="KW-0863">Zinc-finger</keyword>
<dbReference type="GO" id="GO:0008270">
    <property type="term" value="F:zinc ion binding"/>
    <property type="evidence" value="ECO:0007669"/>
    <property type="project" value="UniProtKB-KW"/>
</dbReference>
<evidence type="ECO:0000256" key="7">
    <source>
        <dbReference type="PROSITE-ProRule" id="PRU00042"/>
    </source>
</evidence>
<keyword evidence="10" id="KW-1185">Reference proteome</keyword>
<dbReference type="GO" id="GO:0005634">
    <property type="term" value="C:nucleus"/>
    <property type="evidence" value="ECO:0007669"/>
    <property type="project" value="UniProtKB-SubCell"/>
</dbReference>
<dbReference type="AlphaFoldDB" id="A0A6P4YV90"/>
<dbReference type="PROSITE" id="PS50157">
    <property type="entry name" value="ZINC_FINGER_C2H2_2"/>
    <property type="match status" value="3"/>
</dbReference>
<dbReference type="Gene3D" id="3.30.160.60">
    <property type="entry name" value="Classic Zinc Finger"/>
    <property type="match status" value="2"/>
</dbReference>
<dbReference type="GeneID" id="109476723"/>
<evidence type="ECO:0000256" key="3">
    <source>
        <dbReference type="ARBA" id="ARBA00022737"/>
    </source>
</evidence>
<dbReference type="InterPro" id="IPR013087">
    <property type="entry name" value="Znf_C2H2_type"/>
</dbReference>
<protein>
    <submittedName>
        <fullName evidence="11">Zinc finger protein 878-like</fullName>
    </submittedName>
</protein>
<name>A0A6P4YV90_BRABE</name>
<feature type="domain" description="C2H2-type" evidence="9">
    <location>
        <begin position="32"/>
        <end position="60"/>
    </location>
</feature>
<feature type="domain" description="C2H2-type" evidence="9">
    <location>
        <begin position="3"/>
        <end position="31"/>
    </location>
</feature>
<organism evidence="10 11">
    <name type="scientific">Branchiostoma belcheri</name>
    <name type="common">Amphioxus</name>
    <dbReference type="NCBI Taxonomy" id="7741"/>
    <lineage>
        <taxon>Eukaryota</taxon>
        <taxon>Metazoa</taxon>
        <taxon>Chordata</taxon>
        <taxon>Cephalochordata</taxon>
        <taxon>Leptocardii</taxon>
        <taxon>Amphioxiformes</taxon>
        <taxon>Branchiostomatidae</taxon>
        <taxon>Branchiostoma</taxon>
    </lineage>
</organism>
<keyword evidence="3" id="KW-0677">Repeat</keyword>
<dbReference type="SUPFAM" id="SSF57667">
    <property type="entry name" value="beta-beta-alpha zinc fingers"/>
    <property type="match status" value="1"/>
</dbReference>
<dbReference type="InterPro" id="IPR050527">
    <property type="entry name" value="Snail/Krueppel_Znf"/>
</dbReference>
<dbReference type="PROSITE" id="PS00028">
    <property type="entry name" value="ZINC_FINGER_C2H2_1"/>
    <property type="match status" value="3"/>
</dbReference>
<evidence type="ECO:0000256" key="6">
    <source>
        <dbReference type="ARBA" id="ARBA00023242"/>
    </source>
</evidence>
<dbReference type="PANTHER" id="PTHR24388">
    <property type="entry name" value="ZINC FINGER PROTEIN"/>
    <property type="match status" value="1"/>
</dbReference>
<evidence type="ECO:0000259" key="9">
    <source>
        <dbReference type="PROSITE" id="PS50157"/>
    </source>
</evidence>
<keyword evidence="6" id="KW-0539">Nucleus</keyword>
<evidence type="ECO:0000256" key="1">
    <source>
        <dbReference type="ARBA" id="ARBA00004123"/>
    </source>
</evidence>
<dbReference type="GO" id="GO:0000981">
    <property type="term" value="F:DNA-binding transcription factor activity, RNA polymerase II-specific"/>
    <property type="evidence" value="ECO:0007669"/>
    <property type="project" value="TreeGrafter"/>
</dbReference>
<dbReference type="OrthoDB" id="6410631at2759"/>
<dbReference type="SMART" id="SM00355">
    <property type="entry name" value="ZnF_C2H2"/>
    <property type="match status" value="3"/>
</dbReference>
<evidence type="ECO:0000313" key="11">
    <source>
        <dbReference type="RefSeq" id="XP_019633285.1"/>
    </source>
</evidence>
<gene>
    <name evidence="11" type="primary">LOC109476723</name>
</gene>
<evidence type="ECO:0000256" key="5">
    <source>
        <dbReference type="ARBA" id="ARBA00022833"/>
    </source>
</evidence>